<dbReference type="EMBL" id="JFFR01000027">
    <property type="protein sequence ID" value="KDN27268.1"/>
    <property type="molecule type" value="Genomic_DNA"/>
</dbReference>
<evidence type="ECO:0000313" key="2">
    <source>
        <dbReference type="Proteomes" id="UP000027219"/>
    </source>
</evidence>
<gene>
    <name evidence="1" type="ORF">VFDL14_20425</name>
</gene>
<reference evidence="1 2" key="1">
    <citation type="submission" date="2014-02" db="EMBL/GenBank/DDBJ databases">
        <title>Vibrio fortis Dalian14 Genome Sequencing.</title>
        <authorList>
            <person name="Wang Y."/>
            <person name="Song L."/>
            <person name="Liu G."/>
            <person name="Ding J."/>
        </authorList>
    </citation>
    <scope>NUCLEOTIDE SEQUENCE [LARGE SCALE GENOMIC DNA]</scope>
    <source>
        <strain evidence="1 2">Dalian14</strain>
    </source>
</reference>
<evidence type="ECO:0000313" key="1">
    <source>
        <dbReference type="EMBL" id="KDN27268.1"/>
    </source>
</evidence>
<dbReference type="OrthoDB" id="5872230at2"/>
<organism evidence="1 2">
    <name type="scientific">Vibrio fortis</name>
    <dbReference type="NCBI Taxonomy" id="212667"/>
    <lineage>
        <taxon>Bacteria</taxon>
        <taxon>Pseudomonadati</taxon>
        <taxon>Pseudomonadota</taxon>
        <taxon>Gammaproteobacteria</taxon>
        <taxon>Vibrionales</taxon>
        <taxon>Vibrionaceae</taxon>
        <taxon>Vibrio</taxon>
    </lineage>
</organism>
<protein>
    <recommendedName>
        <fullName evidence="3">Lipoprotein</fullName>
    </recommendedName>
</protein>
<name>A0A066USV9_9VIBR</name>
<dbReference type="RefSeq" id="WP_032552626.1">
    <property type="nucleotide sequence ID" value="NZ_JFFR01000027.1"/>
</dbReference>
<dbReference type="PROSITE" id="PS51257">
    <property type="entry name" value="PROKAR_LIPOPROTEIN"/>
    <property type="match status" value="1"/>
</dbReference>
<accession>A0A066USV9</accession>
<evidence type="ECO:0008006" key="3">
    <source>
        <dbReference type="Google" id="ProtNLM"/>
    </source>
</evidence>
<proteinExistence type="predicted"/>
<keyword evidence="2" id="KW-1185">Reference proteome</keyword>
<dbReference type="Proteomes" id="UP000027219">
    <property type="component" value="Unassembled WGS sequence"/>
</dbReference>
<dbReference type="AlphaFoldDB" id="A0A066USV9"/>
<sequence>MFKKLVTMSLITMLTGCVLYPTTRDYYKPIVQAGQAETASSGCGYHKAKYDALEQAVGDITVRVYPSLSSEKTLMVNFGLESPQDSDHLKLNAVISNDVQLNEESESLTLTSKYLHDGVYRTWYSSNAFQLTDNPNQLMISVSDSHGKTYQFMFEFTTQSDIYYASINC</sequence>
<comment type="caution">
    <text evidence="1">The sequence shown here is derived from an EMBL/GenBank/DDBJ whole genome shotgun (WGS) entry which is preliminary data.</text>
</comment>